<evidence type="ECO:0000256" key="1">
    <source>
        <dbReference type="SAM" id="Phobius"/>
    </source>
</evidence>
<evidence type="ECO:0000313" key="3">
    <source>
        <dbReference type="Proteomes" id="UP000034544"/>
    </source>
</evidence>
<evidence type="ECO:0000313" key="2">
    <source>
        <dbReference type="EMBL" id="KKS07186.1"/>
    </source>
</evidence>
<dbReference type="Proteomes" id="UP000034544">
    <property type="component" value="Unassembled WGS sequence"/>
</dbReference>
<keyword evidence="1" id="KW-0472">Membrane</keyword>
<feature type="transmembrane region" description="Helical" evidence="1">
    <location>
        <begin position="6"/>
        <end position="26"/>
    </location>
</feature>
<protein>
    <submittedName>
        <fullName evidence="2">Uncharacterized protein</fullName>
    </submittedName>
</protein>
<keyword evidence="1" id="KW-0812">Transmembrane</keyword>
<accession>A0A0G0YC74</accession>
<dbReference type="AlphaFoldDB" id="A0A0G0YC74"/>
<sequence length="178" mass="19895">MKRYLPAIFVFLLVISVGLFISTGYIKTLLSQKTIETTEDLGFSKTADAPFVEKPGIGRFPGVAEHNVGSKEFSGYLQNQSARAKLPENYELYVVKEVLNRNEGRVSLMISNVLSEHVFKCTPERTAAFTFINQNFISSGFDFMSTITPGDMVYAKCYKEDCVELGPDCIILKGSYED</sequence>
<proteinExistence type="predicted"/>
<name>A0A0G0YC74_UNCKA</name>
<keyword evidence="1" id="KW-1133">Transmembrane helix</keyword>
<organism evidence="2 3">
    <name type="scientific">candidate division WWE3 bacterium GW2011_GWE1_41_27</name>
    <dbReference type="NCBI Taxonomy" id="1619131"/>
    <lineage>
        <taxon>Bacteria</taxon>
        <taxon>Katanobacteria</taxon>
    </lineage>
</organism>
<dbReference type="EMBL" id="LCBF01000011">
    <property type="protein sequence ID" value="KKS07186.1"/>
    <property type="molecule type" value="Genomic_DNA"/>
</dbReference>
<gene>
    <name evidence="2" type="ORF">UU59_C0011G0014</name>
</gene>
<comment type="caution">
    <text evidence="2">The sequence shown here is derived from an EMBL/GenBank/DDBJ whole genome shotgun (WGS) entry which is preliminary data.</text>
</comment>
<reference evidence="2 3" key="1">
    <citation type="journal article" date="2015" name="Nature">
        <title>rRNA introns, odd ribosomes, and small enigmatic genomes across a large radiation of phyla.</title>
        <authorList>
            <person name="Brown C.T."/>
            <person name="Hug L.A."/>
            <person name="Thomas B.C."/>
            <person name="Sharon I."/>
            <person name="Castelle C.J."/>
            <person name="Singh A."/>
            <person name="Wilkins M.J."/>
            <person name="Williams K.H."/>
            <person name="Banfield J.F."/>
        </authorList>
    </citation>
    <scope>NUCLEOTIDE SEQUENCE [LARGE SCALE GENOMIC DNA]</scope>
</reference>